<dbReference type="AlphaFoldDB" id="A0A9X2GA01"/>
<proteinExistence type="predicted"/>
<dbReference type="Proteomes" id="UP001139648">
    <property type="component" value="Unassembled WGS sequence"/>
</dbReference>
<reference evidence="1" key="1">
    <citation type="submission" date="2022-06" db="EMBL/GenBank/DDBJ databases">
        <title>Sequencing the genomes of 1000 actinobacteria strains.</title>
        <authorList>
            <person name="Klenk H.-P."/>
        </authorList>
    </citation>
    <scope>NUCLEOTIDE SEQUENCE</scope>
    <source>
        <strain evidence="1">DSM 46694</strain>
    </source>
</reference>
<dbReference type="EMBL" id="JAMZEB010000001">
    <property type="protein sequence ID" value="MCP2353539.1"/>
    <property type="molecule type" value="Genomic_DNA"/>
</dbReference>
<evidence type="ECO:0000313" key="2">
    <source>
        <dbReference type="Proteomes" id="UP001139648"/>
    </source>
</evidence>
<accession>A0A9X2GA01</accession>
<protein>
    <submittedName>
        <fullName evidence="1">Uncharacterized protein</fullName>
    </submittedName>
</protein>
<organism evidence="1 2">
    <name type="scientific">Nonomuraea thailandensis</name>
    <dbReference type="NCBI Taxonomy" id="1188745"/>
    <lineage>
        <taxon>Bacteria</taxon>
        <taxon>Bacillati</taxon>
        <taxon>Actinomycetota</taxon>
        <taxon>Actinomycetes</taxon>
        <taxon>Streptosporangiales</taxon>
        <taxon>Streptosporangiaceae</taxon>
        <taxon>Nonomuraea</taxon>
    </lineage>
</organism>
<evidence type="ECO:0000313" key="1">
    <source>
        <dbReference type="EMBL" id="MCP2353539.1"/>
    </source>
</evidence>
<name>A0A9X2GA01_9ACTN</name>
<gene>
    <name evidence="1" type="ORF">HD597_000559</name>
</gene>
<sequence>MISTWVRDLRSEVRQSTPEVLLPAKERLLTPHGLPRFARRRRPVVPRAAGASALGLAAPFCFTVVQHAGGAHQGRPTVSPPGCG</sequence>
<comment type="caution">
    <text evidence="1">The sequence shown here is derived from an EMBL/GenBank/DDBJ whole genome shotgun (WGS) entry which is preliminary data.</text>
</comment>
<keyword evidence="2" id="KW-1185">Reference proteome</keyword>